<organism evidence="1 2">
    <name type="scientific">Vreelandella janggokensis</name>
    <dbReference type="NCBI Taxonomy" id="370767"/>
    <lineage>
        <taxon>Bacteria</taxon>
        <taxon>Pseudomonadati</taxon>
        <taxon>Pseudomonadota</taxon>
        <taxon>Gammaproteobacteria</taxon>
        <taxon>Oceanospirillales</taxon>
        <taxon>Halomonadaceae</taxon>
        <taxon>Vreelandella</taxon>
    </lineage>
</organism>
<protein>
    <submittedName>
        <fullName evidence="1">Uncharacterized protein</fullName>
    </submittedName>
</protein>
<dbReference type="EMBL" id="JAKNQU010000002">
    <property type="protein sequence ID" value="MCZ0926494.1"/>
    <property type="molecule type" value="Genomic_DNA"/>
</dbReference>
<proteinExistence type="predicted"/>
<dbReference type="RefSeq" id="WP_268901325.1">
    <property type="nucleotide sequence ID" value="NZ_JAKNQT010000001.1"/>
</dbReference>
<gene>
    <name evidence="1" type="ORF">L0635_05275</name>
</gene>
<reference evidence="1 2" key="1">
    <citation type="submission" date="2022-02" db="EMBL/GenBank/DDBJ databases">
        <title>Study of halophilic communities from a Mexican lake.</title>
        <authorList>
            <person name="Hernandez-Soto L.M."/>
            <person name="Martinez-Abarca F."/>
            <person name="Ramirez-Saad H.C."/>
            <person name="Aguirre-Garrido J.F."/>
        </authorList>
    </citation>
    <scope>NUCLEOTIDE SEQUENCE [LARGE SCALE GENOMIC DNA]</scope>
    <source>
        <strain evidence="1 2">Hjan13</strain>
    </source>
</reference>
<evidence type="ECO:0000313" key="1">
    <source>
        <dbReference type="EMBL" id="MCZ0926494.1"/>
    </source>
</evidence>
<dbReference type="Proteomes" id="UP001321125">
    <property type="component" value="Unassembled WGS sequence"/>
</dbReference>
<name>A0ABT4ITZ7_9GAMM</name>
<accession>A0ABT4ITZ7</accession>
<sequence>MTYIECEKHNVCRTCETPRSQLTEAPWGGKHGWQCKPCADIEHEADKVAALAAMPEEHDEMDYHFEDKPRCPYCDLQFEVESEEIEGMLNGEEERQCDRCDNTFTIEAEMSITYSTNRTDD</sequence>
<evidence type="ECO:0000313" key="2">
    <source>
        <dbReference type="Proteomes" id="UP001321125"/>
    </source>
</evidence>
<keyword evidence="2" id="KW-1185">Reference proteome</keyword>
<comment type="caution">
    <text evidence="1">The sequence shown here is derived from an EMBL/GenBank/DDBJ whole genome shotgun (WGS) entry which is preliminary data.</text>
</comment>